<name>A0ABT5YMP3_9PROT</name>
<feature type="chain" id="PRO_5045132818" description="Lipopolysaccharide assembly protein A domain-containing protein" evidence="2">
    <location>
        <begin position="24"/>
        <end position="93"/>
    </location>
</feature>
<gene>
    <name evidence="3" type="ORF">P2G67_08640</name>
</gene>
<sequence>MTRHLFAIAAGVLALSLPLAAQAYVGPGAGLSLLGALWALLIALGTALLFIVAWPLRKMLRRRRAERAGTVAEDDVVHHEPARAEALDASRRS</sequence>
<evidence type="ECO:0000256" key="2">
    <source>
        <dbReference type="SAM" id="SignalP"/>
    </source>
</evidence>
<keyword evidence="1" id="KW-0812">Transmembrane</keyword>
<comment type="caution">
    <text evidence="3">The sequence shown here is derived from an EMBL/GenBank/DDBJ whole genome shotgun (WGS) entry which is preliminary data.</text>
</comment>
<keyword evidence="4" id="KW-1185">Reference proteome</keyword>
<feature type="signal peptide" evidence="2">
    <location>
        <begin position="1"/>
        <end position="23"/>
    </location>
</feature>
<evidence type="ECO:0008006" key="5">
    <source>
        <dbReference type="Google" id="ProtNLM"/>
    </source>
</evidence>
<dbReference type="EMBL" id="JARHUD010000004">
    <property type="protein sequence ID" value="MDF2096040.1"/>
    <property type="molecule type" value="Genomic_DNA"/>
</dbReference>
<accession>A0ABT5YMP3</accession>
<reference evidence="3 4" key="1">
    <citation type="submission" date="2023-03" db="EMBL/GenBank/DDBJ databases">
        <title>Fodinicurvata sp. CAU 1616 isolated from sea sendiment.</title>
        <authorList>
            <person name="Kim W."/>
        </authorList>
    </citation>
    <scope>NUCLEOTIDE SEQUENCE [LARGE SCALE GENOMIC DNA]</scope>
    <source>
        <strain evidence="3 4">CAU 1616</strain>
    </source>
</reference>
<feature type="transmembrane region" description="Helical" evidence="1">
    <location>
        <begin position="33"/>
        <end position="54"/>
    </location>
</feature>
<keyword evidence="1" id="KW-0472">Membrane</keyword>
<dbReference type="RefSeq" id="WP_275822056.1">
    <property type="nucleotide sequence ID" value="NZ_JARHUD010000004.1"/>
</dbReference>
<evidence type="ECO:0000313" key="4">
    <source>
        <dbReference type="Proteomes" id="UP001215503"/>
    </source>
</evidence>
<keyword evidence="2" id="KW-0732">Signal</keyword>
<dbReference type="Proteomes" id="UP001215503">
    <property type="component" value="Unassembled WGS sequence"/>
</dbReference>
<keyword evidence="1" id="KW-1133">Transmembrane helix</keyword>
<evidence type="ECO:0000313" key="3">
    <source>
        <dbReference type="EMBL" id="MDF2096040.1"/>
    </source>
</evidence>
<organism evidence="3 4">
    <name type="scientific">Aquibaculum arenosum</name>
    <dbReference type="NCBI Taxonomy" id="3032591"/>
    <lineage>
        <taxon>Bacteria</taxon>
        <taxon>Pseudomonadati</taxon>
        <taxon>Pseudomonadota</taxon>
        <taxon>Alphaproteobacteria</taxon>
        <taxon>Rhodospirillales</taxon>
        <taxon>Rhodovibrionaceae</taxon>
        <taxon>Aquibaculum</taxon>
    </lineage>
</organism>
<protein>
    <recommendedName>
        <fullName evidence="5">Lipopolysaccharide assembly protein A domain-containing protein</fullName>
    </recommendedName>
</protein>
<evidence type="ECO:0000256" key="1">
    <source>
        <dbReference type="SAM" id="Phobius"/>
    </source>
</evidence>
<proteinExistence type="predicted"/>